<dbReference type="Pfam" id="PF00019">
    <property type="entry name" value="TGF_beta"/>
    <property type="match status" value="1"/>
</dbReference>
<dbReference type="AlphaFoldDB" id="A0A077SQY9"/>
<protein>
    <submittedName>
        <fullName evidence="5">Transforming growth factor beta O SciTgfBO</fullName>
    </submittedName>
</protein>
<sequence length="113" mass="12673">PDWDTHKNELCRVHRFTLDITAMGAIAPRNLTFGVCAGSCQYPIAYPTKDTHNSRFRSLLIAYDQIPAAQRPPPPCCSPVQNARMQGQTVTMRRNGKLVFTYLSDLLPKCGCF</sequence>
<comment type="subcellular location">
    <subcellularLocation>
        <location evidence="1">Secreted</location>
    </subcellularLocation>
</comment>
<gene>
    <name evidence="5" type="primary">TgfBO</name>
</gene>
<dbReference type="Gene3D" id="2.10.90.10">
    <property type="entry name" value="Cystine-knot cytokines"/>
    <property type="match status" value="1"/>
</dbReference>
<proteinExistence type="evidence at transcript level"/>
<dbReference type="SUPFAM" id="SSF57501">
    <property type="entry name" value="Cystine-knot cytokines"/>
    <property type="match status" value="1"/>
</dbReference>
<evidence type="ECO:0000259" key="4">
    <source>
        <dbReference type="PROSITE" id="PS51362"/>
    </source>
</evidence>
<dbReference type="GO" id="GO:0008083">
    <property type="term" value="F:growth factor activity"/>
    <property type="evidence" value="ECO:0007669"/>
    <property type="project" value="UniProtKB-KW"/>
</dbReference>
<evidence type="ECO:0000256" key="1">
    <source>
        <dbReference type="ARBA" id="ARBA00004613"/>
    </source>
</evidence>
<dbReference type="PROSITE" id="PS51362">
    <property type="entry name" value="TGF_BETA_2"/>
    <property type="match status" value="1"/>
</dbReference>
<organism evidence="5">
    <name type="scientific">Sycon ciliatum</name>
    <dbReference type="NCBI Taxonomy" id="27933"/>
    <lineage>
        <taxon>Eukaryota</taxon>
        <taxon>Metazoa</taxon>
        <taxon>Porifera</taxon>
        <taxon>Calcarea</taxon>
        <taxon>Calcaronea</taxon>
        <taxon>Leucosolenida</taxon>
        <taxon>Sycettidae</taxon>
        <taxon>Sycon</taxon>
    </lineage>
</organism>
<reference evidence="5" key="1">
    <citation type="journal article" date="2014" name="Nat. Commun.">
        <title>Developmental gene expression provides clues to relationships between sponge and eumetazoan body plans.</title>
        <authorList>
            <person name="Leininger S."/>
            <person name="Adamski M."/>
            <person name="Bergum B."/>
            <person name="Guder C."/>
            <person name="Liu J."/>
            <person name="Laplante M."/>
            <person name="Brate J."/>
            <person name="Hoffmann F."/>
            <person name="Fortunato S."/>
            <person name="Jordal S."/>
            <person name="Rapp H.T."/>
            <person name="Adamska M."/>
        </authorList>
    </citation>
    <scope>NUCLEOTIDE SEQUENCE</scope>
</reference>
<keyword evidence="3" id="KW-0339">Growth factor</keyword>
<dbReference type="EMBL" id="HG973395">
    <property type="protein sequence ID" value="CDO67934.1"/>
    <property type="molecule type" value="mRNA"/>
</dbReference>
<feature type="non-terminal residue" evidence="5">
    <location>
        <position position="1"/>
    </location>
</feature>
<dbReference type="GO" id="GO:0005576">
    <property type="term" value="C:extracellular region"/>
    <property type="evidence" value="ECO:0007669"/>
    <property type="project" value="UniProtKB-SubCell"/>
</dbReference>
<comment type="similarity">
    <text evidence="3">Belongs to the TGF-beta family.</text>
</comment>
<accession>A0A077SQY9</accession>
<keyword evidence="2" id="KW-0964">Secreted</keyword>
<feature type="domain" description="TGF-beta family profile" evidence="4">
    <location>
        <begin position="1"/>
        <end position="113"/>
    </location>
</feature>
<name>A0A077SQY9_9METZ</name>
<dbReference type="InterPro" id="IPR001839">
    <property type="entry name" value="TGF-b_C"/>
</dbReference>
<dbReference type="InterPro" id="IPR029034">
    <property type="entry name" value="Cystine-knot_cytokine"/>
</dbReference>
<evidence type="ECO:0000313" key="5">
    <source>
        <dbReference type="EMBL" id="CDO67934.1"/>
    </source>
</evidence>
<evidence type="ECO:0000256" key="3">
    <source>
        <dbReference type="RuleBase" id="RU000354"/>
    </source>
</evidence>
<evidence type="ECO:0000256" key="2">
    <source>
        <dbReference type="ARBA" id="ARBA00022525"/>
    </source>
</evidence>